<dbReference type="GO" id="GO:0005886">
    <property type="term" value="C:plasma membrane"/>
    <property type="evidence" value="ECO:0007669"/>
    <property type="project" value="TreeGrafter"/>
</dbReference>
<dbReference type="OrthoDB" id="3238356at2"/>
<protein>
    <recommendedName>
        <fullName evidence="4">HdeD family acid-resistance protein</fullName>
    </recommendedName>
</protein>
<feature type="transmembrane region" description="Helical" evidence="1">
    <location>
        <begin position="147"/>
        <end position="165"/>
    </location>
</feature>
<proteinExistence type="predicted"/>
<sequence length="203" mass="20691">MSSQQHTGPTIDIFALDPAKLAASAVRSLRLAMGISGAVALILGIVLLLWPTKTLAVVAVFLGLNFLITGAVKAAVGIFSYGLSAGLRTLDILLGLFLVIAGIVAIKNSAATGEALLIFTVIIIGVGWIIEGILAMVEGGKGPSRTWAVLFGGLSVVAGIVVLAVPVWSAVWLLLITAIALIILGAVGIARAFTFGRGVVPQG</sequence>
<dbReference type="InterPro" id="IPR005325">
    <property type="entry name" value="DUF308_memb"/>
</dbReference>
<dbReference type="InterPro" id="IPR052712">
    <property type="entry name" value="Acid_resist_chaperone_HdeD"/>
</dbReference>
<evidence type="ECO:0008006" key="4">
    <source>
        <dbReference type="Google" id="ProtNLM"/>
    </source>
</evidence>
<feature type="transmembrane region" description="Helical" evidence="1">
    <location>
        <begin position="29"/>
        <end position="50"/>
    </location>
</feature>
<feature type="transmembrane region" description="Helical" evidence="1">
    <location>
        <begin position="56"/>
        <end position="80"/>
    </location>
</feature>
<feature type="transmembrane region" description="Helical" evidence="1">
    <location>
        <begin position="171"/>
        <end position="193"/>
    </location>
</feature>
<evidence type="ECO:0000313" key="3">
    <source>
        <dbReference type="Proteomes" id="UP000247832"/>
    </source>
</evidence>
<organism evidence="2 3">
    <name type="scientific">Arthrobacter livingstonensis</name>
    <dbReference type="NCBI Taxonomy" id="670078"/>
    <lineage>
        <taxon>Bacteria</taxon>
        <taxon>Bacillati</taxon>
        <taxon>Actinomycetota</taxon>
        <taxon>Actinomycetes</taxon>
        <taxon>Micrococcales</taxon>
        <taxon>Micrococcaceae</taxon>
        <taxon>Arthrobacter</taxon>
    </lineage>
</organism>
<feature type="transmembrane region" description="Helical" evidence="1">
    <location>
        <begin position="92"/>
        <end position="110"/>
    </location>
</feature>
<dbReference type="Pfam" id="PF03729">
    <property type="entry name" value="DUF308"/>
    <property type="match status" value="2"/>
</dbReference>
<name>A0A2V5L2S4_9MICC</name>
<comment type="caution">
    <text evidence="2">The sequence shown here is derived from an EMBL/GenBank/DDBJ whole genome shotgun (WGS) entry which is preliminary data.</text>
</comment>
<keyword evidence="1" id="KW-0812">Transmembrane</keyword>
<dbReference type="PANTHER" id="PTHR34989:SF1">
    <property type="entry name" value="PROTEIN HDED"/>
    <property type="match status" value="1"/>
</dbReference>
<keyword evidence="1" id="KW-1133">Transmembrane helix</keyword>
<feature type="transmembrane region" description="Helical" evidence="1">
    <location>
        <begin position="116"/>
        <end position="135"/>
    </location>
</feature>
<keyword evidence="1" id="KW-0472">Membrane</keyword>
<evidence type="ECO:0000313" key="2">
    <source>
        <dbReference type="EMBL" id="PYI65559.1"/>
    </source>
</evidence>
<dbReference type="RefSeq" id="WP_110502332.1">
    <property type="nucleotide sequence ID" value="NZ_QJVD01000023.1"/>
</dbReference>
<gene>
    <name evidence="2" type="ORF">CVV68_17720</name>
</gene>
<accession>A0A2V5L2S4</accession>
<dbReference type="AlphaFoldDB" id="A0A2V5L2S4"/>
<evidence type="ECO:0000256" key="1">
    <source>
        <dbReference type="SAM" id="Phobius"/>
    </source>
</evidence>
<dbReference type="EMBL" id="QJVD01000023">
    <property type="protein sequence ID" value="PYI65559.1"/>
    <property type="molecule type" value="Genomic_DNA"/>
</dbReference>
<dbReference type="PANTHER" id="PTHR34989">
    <property type="entry name" value="PROTEIN HDED"/>
    <property type="match status" value="1"/>
</dbReference>
<reference evidence="2 3" key="1">
    <citation type="submission" date="2018-05" db="EMBL/GenBank/DDBJ databases">
        <title>Genetic diversity of glacier-inhabiting Cryobacterium bacteria in China and description of Cryobacterium mengkeensis sp. nov. and Arthrobacter glacialis sp. nov.</title>
        <authorList>
            <person name="Liu Q."/>
            <person name="Xin Y.-H."/>
        </authorList>
    </citation>
    <scope>NUCLEOTIDE SEQUENCE [LARGE SCALE GENOMIC DNA]</scope>
    <source>
        <strain evidence="2 3">LI2</strain>
    </source>
</reference>
<dbReference type="Proteomes" id="UP000247832">
    <property type="component" value="Unassembled WGS sequence"/>
</dbReference>
<keyword evidence="3" id="KW-1185">Reference proteome</keyword>